<dbReference type="Pfam" id="PF25597">
    <property type="entry name" value="SH3_retrovirus"/>
    <property type="match status" value="1"/>
</dbReference>
<dbReference type="InterPro" id="IPR036397">
    <property type="entry name" value="RNaseH_sf"/>
</dbReference>
<dbReference type="SUPFAM" id="SSF56672">
    <property type="entry name" value="DNA/RNA polymerases"/>
    <property type="match status" value="1"/>
</dbReference>
<name>A5AP42_VITVI</name>
<dbReference type="PANTHER" id="PTHR42648">
    <property type="entry name" value="TRANSPOSASE, PUTATIVE-RELATED"/>
    <property type="match status" value="1"/>
</dbReference>
<dbReference type="EMBL" id="AM431214">
    <property type="protein sequence ID" value="CAN60452.1"/>
    <property type="molecule type" value="Genomic_DNA"/>
</dbReference>
<dbReference type="PANTHER" id="PTHR42648:SF28">
    <property type="entry name" value="TRANSPOSON-ENCODED PROTEIN WITH RIBONUCLEASE H-LIKE AND RETROVIRUS ZINC FINGER-LIKE DOMAINS"/>
    <property type="match status" value="1"/>
</dbReference>
<reference evidence="6" key="1">
    <citation type="journal article" date="2007" name="PLoS ONE">
        <title>The first genome sequence of an elite grapevine cultivar (Pinot noir Vitis vinifera L.): coping with a highly heterozygous genome.</title>
        <authorList>
            <person name="Velasco R."/>
            <person name="Zharkikh A."/>
            <person name="Troggio M."/>
            <person name="Cartwright D.A."/>
            <person name="Cestaro A."/>
            <person name="Pruss D."/>
            <person name="Pindo M."/>
            <person name="FitzGerald L.M."/>
            <person name="Vezzulli S."/>
            <person name="Reid J."/>
            <person name="Malacarne G."/>
            <person name="Iliev D."/>
            <person name="Coppola G."/>
            <person name="Wardell B."/>
            <person name="Micheletti D."/>
            <person name="Macalma T."/>
            <person name="Facci M."/>
            <person name="Mitchell J.T."/>
            <person name="Perazzolli M."/>
            <person name="Eldredge G."/>
            <person name="Gatto P."/>
            <person name="Oyzerski R."/>
            <person name="Moretto M."/>
            <person name="Gutin N."/>
            <person name="Stefanini M."/>
            <person name="Chen Y."/>
            <person name="Segala C."/>
            <person name="Davenport C."/>
            <person name="Dematte L."/>
            <person name="Mraz A."/>
            <person name="Battilana J."/>
            <person name="Stormo K."/>
            <person name="Costa F."/>
            <person name="Tao Q."/>
            <person name="Si-Ammour A."/>
            <person name="Harkins T."/>
            <person name="Lackey A."/>
            <person name="Perbost C."/>
            <person name="Taillon B."/>
            <person name="Stella A."/>
            <person name="Solovyev V."/>
            <person name="Fawcett J.A."/>
            <person name="Sterck L."/>
            <person name="Vandepoele K."/>
            <person name="Grando S.M."/>
            <person name="Toppo S."/>
            <person name="Moser C."/>
            <person name="Lanchbury J."/>
            <person name="Bogden R."/>
            <person name="Skolnick M."/>
            <person name="Sgaramella V."/>
            <person name="Bhatnagar S.K."/>
            <person name="Fontana P."/>
            <person name="Gutin A."/>
            <person name="Van de Peer Y."/>
            <person name="Salamini F."/>
            <person name="Viola R."/>
        </authorList>
    </citation>
    <scope>NUCLEOTIDE SEQUENCE</scope>
</reference>
<accession>A5AP42</accession>
<dbReference type="PROSITE" id="PS50994">
    <property type="entry name" value="INTEGRASE"/>
    <property type="match status" value="1"/>
</dbReference>
<dbReference type="InterPro" id="IPR039537">
    <property type="entry name" value="Retrotran_Ty1/copia-like"/>
</dbReference>
<keyword evidence="4" id="KW-0378">Hydrolase</keyword>
<sequence>MAVVGQFSSGIFFGPSFCLGFYLFSMDSAPLCVKFTDTNYSTWAFQFELLLKGKNLWGHIDGTDVEKPSTFEKSQDVGSFPSWAVIDARIMSWLLSSVEPHIVTHLRPHRSAQFMWAYLKKVYHQDNDARRFQLEHTIAMFQHGSLSIQDYYSAFLTLWHEYSDLVIADVPIVALSTIQTIHTTIRRDQFLMKLRPEYESIRSFLLNRSPVPSLDICFATFATHDSPLAACSIPAPLALDYFTLEMVQWMLISALSAMGFQGNNSTKLWYVDSGASNHMTNNPTALCHVRPYAGQSSIQTANGSSLPIAAIGDASSKFTDVFLAPQLSTNLIFVGQLVDNNCAINFFGNGCVVQDQVMGKPIAKRPKVRHLFPLFLPVPDFSPLSSIKSFACNNVSDLSMVWHRRLGHPNTQILSHVLNSDLPGNKDHSSLSLECDSCKLGKSKTLPFLLHASRASHCFDLIHSDVWGLPRFTWVYFLRSKSEVFRTFTEFLAYVDNQFSTSIKTLRIDSGGEYLSTEFQAFLASKGIIHQRSCLSTPQQNGVVEHKNCHILDVVRTLLLESSAPSMFWVEALKTATHLINRLPSQVLHMESLYFCLFAKQPSYDHLRIFGCVCFVHLPPHERHKLSAQSVRCAFLGYNMCQKGFVCYDPTLHSIRIVYTRRSHPQSFSVAHLISDPTTLQIQSVAAPPAPSICHSSRVSVPPNRYGFPSSSSGNFISAFTTALSNFDIPTCYSHAAKHDCWQQAMQEEIAALEANHTWDIEPCPPTIVHLGYKWVYSVKVRSDGSLDRYKARLVALWNNQEYGVNYEETFAPVAKMTIVCTILALAASSDWPLHQMVVKNVFLHEDLKECIYMKPPPGLFPSPTSHVCKLRSSLYGLKQASRVCFDKFRTTLLQFSFKQSKYDTFLFLRKLDMGIVVLLVYVDDIVITGFDSALLDLESLTYFLGLEVHHSSSGISLNQHKYASDLVAIVGLQRATSVDTPMELNVKFRKEEGNLLANPSLYRKLVGSIVYLTITKPDMSFVVQQVSQFLHTPRHLHLAAVRRIIHYVQGTYTRGLFFPAGNSTRLVAYSDAN</sequence>
<dbReference type="GO" id="GO:0003676">
    <property type="term" value="F:nucleic acid binding"/>
    <property type="evidence" value="ECO:0007669"/>
    <property type="project" value="InterPro"/>
</dbReference>
<dbReference type="Gene3D" id="3.30.420.10">
    <property type="entry name" value="Ribonuclease H-like superfamily/Ribonuclease H"/>
    <property type="match status" value="1"/>
</dbReference>
<evidence type="ECO:0000256" key="1">
    <source>
        <dbReference type="ARBA" id="ARBA00022670"/>
    </source>
</evidence>
<dbReference type="InterPro" id="IPR043502">
    <property type="entry name" value="DNA/RNA_pol_sf"/>
</dbReference>
<dbReference type="InterPro" id="IPR025724">
    <property type="entry name" value="GAG-pre-integrase_dom"/>
</dbReference>
<organism evidence="6">
    <name type="scientific">Vitis vinifera</name>
    <name type="common">Grape</name>
    <dbReference type="NCBI Taxonomy" id="29760"/>
    <lineage>
        <taxon>Eukaryota</taxon>
        <taxon>Viridiplantae</taxon>
        <taxon>Streptophyta</taxon>
        <taxon>Embryophyta</taxon>
        <taxon>Tracheophyta</taxon>
        <taxon>Spermatophyta</taxon>
        <taxon>Magnoliopsida</taxon>
        <taxon>eudicotyledons</taxon>
        <taxon>Gunneridae</taxon>
        <taxon>Pentapetalae</taxon>
        <taxon>rosids</taxon>
        <taxon>Vitales</taxon>
        <taxon>Vitaceae</taxon>
        <taxon>Viteae</taxon>
        <taxon>Vitis</taxon>
    </lineage>
</organism>
<keyword evidence="1" id="KW-0645">Protease</keyword>
<dbReference type="Pfam" id="PF07727">
    <property type="entry name" value="RVT_2"/>
    <property type="match status" value="1"/>
</dbReference>
<dbReference type="InterPro" id="IPR057670">
    <property type="entry name" value="SH3_retrovirus"/>
</dbReference>
<feature type="domain" description="Integrase catalytic" evidence="5">
    <location>
        <begin position="419"/>
        <end position="601"/>
    </location>
</feature>
<dbReference type="GO" id="GO:0046872">
    <property type="term" value="F:metal ion binding"/>
    <property type="evidence" value="ECO:0007669"/>
    <property type="project" value="UniProtKB-KW"/>
</dbReference>
<dbReference type="ExpressionAtlas" id="A5AP42">
    <property type="expression patterns" value="baseline and differential"/>
</dbReference>
<protein>
    <recommendedName>
        <fullName evidence="5">Integrase catalytic domain-containing protein</fullName>
    </recommendedName>
</protein>
<dbReference type="InterPro" id="IPR054722">
    <property type="entry name" value="PolX-like_BBD"/>
</dbReference>
<dbReference type="SUPFAM" id="SSF53098">
    <property type="entry name" value="Ribonuclease H-like"/>
    <property type="match status" value="1"/>
</dbReference>
<dbReference type="GO" id="GO:0006508">
    <property type="term" value="P:proteolysis"/>
    <property type="evidence" value="ECO:0007669"/>
    <property type="project" value="UniProtKB-KW"/>
</dbReference>
<evidence type="ECO:0000256" key="3">
    <source>
        <dbReference type="ARBA" id="ARBA00022750"/>
    </source>
</evidence>
<evidence type="ECO:0000313" key="6">
    <source>
        <dbReference type="EMBL" id="CAN60452.1"/>
    </source>
</evidence>
<keyword evidence="3" id="KW-0064">Aspartyl protease</keyword>
<gene>
    <name evidence="6" type="ORF">VITISV_011348</name>
</gene>
<dbReference type="Pfam" id="PF22936">
    <property type="entry name" value="Pol_BBD"/>
    <property type="match status" value="1"/>
</dbReference>
<dbReference type="Pfam" id="PF14223">
    <property type="entry name" value="Retrotran_gag_2"/>
    <property type="match status" value="1"/>
</dbReference>
<dbReference type="InterPro" id="IPR013103">
    <property type="entry name" value="RVT_2"/>
</dbReference>
<dbReference type="InterPro" id="IPR001584">
    <property type="entry name" value="Integrase_cat-core"/>
</dbReference>
<dbReference type="GO" id="GO:0004190">
    <property type="term" value="F:aspartic-type endopeptidase activity"/>
    <property type="evidence" value="ECO:0007669"/>
    <property type="project" value="UniProtKB-KW"/>
</dbReference>
<dbReference type="AlphaFoldDB" id="A5AP42"/>
<dbReference type="InterPro" id="IPR012337">
    <property type="entry name" value="RNaseH-like_sf"/>
</dbReference>
<proteinExistence type="predicted"/>
<keyword evidence="2" id="KW-0479">Metal-binding</keyword>
<evidence type="ECO:0000256" key="4">
    <source>
        <dbReference type="ARBA" id="ARBA00022801"/>
    </source>
</evidence>
<evidence type="ECO:0000256" key="2">
    <source>
        <dbReference type="ARBA" id="ARBA00022723"/>
    </source>
</evidence>
<dbReference type="GO" id="GO:0015074">
    <property type="term" value="P:DNA integration"/>
    <property type="evidence" value="ECO:0007669"/>
    <property type="project" value="InterPro"/>
</dbReference>
<evidence type="ECO:0000259" key="5">
    <source>
        <dbReference type="PROSITE" id="PS50994"/>
    </source>
</evidence>
<dbReference type="Pfam" id="PF13976">
    <property type="entry name" value="gag_pre-integrs"/>
    <property type="match status" value="1"/>
</dbReference>